<evidence type="ECO:0000256" key="3">
    <source>
        <dbReference type="ARBA" id="ARBA00022553"/>
    </source>
</evidence>
<dbReference type="PANTHER" id="PTHR43547:SF2">
    <property type="entry name" value="HYBRID SIGNAL TRANSDUCTION HISTIDINE KINASE C"/>
    <property type="match status" value="1"/>
</dbReference>
<evidence type="ECO:0000259" key="7">
    <source>
        <dbReference type="PROSITE" id="PS50109"/>
    </source>
</evidence>
<evidence type="ECO:0000256" key="4">
    <source>
        <dbReference type="ARBA" id="ARBA00022777"/>
    </source>
</evidence>
<dbReference type="InterPro" id="IPR036097">
    <property type="entry name" value="HisK_dim/P_sf"/>
</dbReference>
<keyword evidence="4 8" id="KW-0808">Transferase</keyword>
<dbReference type="InterPro" id="IPR036890">
    <property type="entry name" value="HATPase_C_sf"/>
</dbReference>
<dbReference type="eggNOG" id="COG2205">
    <property type="taxonomic scope" value="Bacteria"/>
</dbReference>
<evidence type="ECO:0000256" key="5">
    <source>
        <dbReference type="ARBA" id="ARBA00023012"/>
    </source>
</evidence>
<feature type="domain" description="Histidine kinase" evidence="7">
    <location>
        <begin position="235"/>
        <end position="454"/>
    </location>
</feature>
<keyword evidence="6" id="KW-1133">Transmembrane helix</keyword>
<dbReference type="Gene3D" id="1.10.287.130">
    <property type="match status" value="1"/>
</dbReference>
<reference evidence="8" key="1">
    <citation type="submission" date="2009-12" db="EMBL/GenBank/DDBJ databases">
        <authorList>
            <person name="Weinstock G."/>
            <person name="Sodergren E."/>
            <person name="Clifton S."/>
            <person name="Fulton L."/>
            <person name="Fulton B."/>
            <person name="Courtney L."/>
            <person name="Fronick C."/>
            <person name="Harrison M."/>
            <person name="Strong C."/>
            <person name="Farmer C."/>
            <person name="Delahaunty K."/>
            <person name="Markovic C."/>
            <person name="Hall O."/>
            <person name="Minx P."/>
            <person name="Tomlinson C."/>
            <person name="Mitreva M."/>
            <person name="Nelson J."/>
            <person name="Hou S."/>
            <person name="Wollam A."/>
            <person name="Pepin K.H."/>
            <person name="Johnson M."/>
            <person name="Bhonagiri V."/>
            <person name="Nash W.E."/>
            <person name="Warren W."/>
            <person name="Chinwalla A."/>
            <person name="Mardis E.R."/>
            <person name="Wilson R.K."/>
        </authorList>
    </citation>
    <scope>NUCLEOTIDE SEQUENCE [LARGE SCALE GENOMIC DNA]</scope>
    <source>
        <strain evidence="8">DSM 15176</strain>
    </source>
</reference>
<evidence type="ECO:0000256" key="6">
    <source>
        <dbReference type="SAM" id="Phobius"/>
    </source>
</evidence>
<dbReference type="SUPFAM" id="SSF55874">
    <property type="entry name" value="ATPase domain of HSP90 chaperone/DNA topoisomerase II/histidine kinase"/>
    <property type="match status" value="1"/>
</dbReference>
<dbReference type="EMBL" id="ACBY02000013">
    <property type="protein sequence ID" value="EFB77314.1"/>
    <property type="molecule type" value="Genomic_DNA"/>
</dbReference>
<evidence type="ECO:0000256" key="1">
    <source>
        <dbReference type="ARBA" id="ARBA00000085"/>
    </source>
</evidence>
<comment type="caution">
    <text evidence="8">The sequence shown here is derived from an EMBL/GenBank/DDBJ whole genome shotgun (WGS) entry which is preliminary data.</text>
</comment>
<dbReference type="CDD" id="cd00075">
    <property type="entry name" value="HATPase"/>
    <property type="match status" value="1"/>
</dbReference>
<dbReference type="Pfam" id="PF00512">
    <property type="entry name" value="HisKA"/>
    <property type="match status" value="1"/>
</dbReference>
<dbReference type="Proteomes" id="UP000003438">
    <property type="component" value="Unassembled WGS sequence"/>
</dbReference>
<feature type="transmembrane region" description="Helical" evidence="6">
    <location>
        <begin position="154"/>
        <end position="175"/>
    </location>
</feature>
<dbReference type="PRINTS" id="PR00344">
    <property type="entry name" value="BCTRLSENSOR"/>
</dbReference>
<accession>D1PJF4</accession>
<dbReference type="RefSeq" id="WP_007045912.1">
    <property type="nucleotide sequence ID" value="NZ_GG704769.1"/>
</dbReference>
<dbReference type="Pfam" id="PF02518">
    <property type="entry name" value="HATPase_c"/>
    <property type="match status" value="1"/>
</dbReference>
<evidence type="ECO:0000256" key="2">
    <source>
        <dbReference type="ARBA" id="ARBA00012438"/>
    </source>
</evidence>
<evidence type="ECO:0000313" key="8">
    <source>
        <dbReference type="EMBL" id="EFB77314.1"/>
    </source>
</evidence>
<keyword evidence="4 8" id="KW-0418">Kinase</keyword>
<keyword evidence="6" id="KW-0812">Transmembrane</keyword>
<dbReference type="STRING" id="411471.SUBVAR_04475"/>
<dbReference type="InterPro" id="IPR004358">
    <property type="entry name" value="Sig_transdc_His_kin-like_C"/>
</dbReference>
<sequence length="457" mass="51064">MKSFGTYISKHLASFAVFLLILVIVNIILFGMTFYHTVSEDYGESSPRAMLEMTSTAATTEGLPDNAVQKLRQYNIWAMYLTPTGKCFWTLDLPEEVPQNYNIQDVALFSKGYLEDYPVFVWNTDEGLLVLGYPKNSYMKLTSNYYSIEAIQKIPLYVIGMVGMDALCLFLAYYFSKRRIIQNTEPIVDAIETLADGKPASLHVEGELSEIAGSVNKASQIISRQNEARANWISGVSHDIRTPLSMIMGYAGRIAANEATSDTVREQAEIVRKQSVKIKELVQDLNLVSQLEYEMQPLHKEKIRLSKLIRSYVAELLNSGLSDAYTIEIDVAPEAENAMLECDARLISRAVNNLVQNSIKHNPQGCKIQLSLKSTGEALSLIVADNGVGLTPEKLQELEEKPHYMESTDERLDLRHGLGLLLVRQIVEAHGGSMRMDSISNQGCQTTLSFRVSPTRG</sequence>
<feature type="transmembrane region" description="Helical" evidence="6">
    <location>
        <begin position="12"/>
        <end position="35"/>
    </location>
</feature>
<proteinExistence type="predicted"/>
<dbReference type="GO" id="GO:0000155">
    <property type="term" value="F:phosphorelay sensor kinase activity"/>
    <property type="evidence" value="ECO:0007669"/>
    <property type="project" value="InterPro"/>
</dbReference>
<gene>
    <name evidence="8" type="ORF">SUBVAR_04475</name>
</gene>
<keyword evidence="5" id="KW-0902">Two-component regulatory system</keyword>
<comment type="catalytic activity">
    <reaction evidence="1">
        <text>ATP + protein L-histidine = ADP + protein N-phospho-L-histidine.</text>
        <dbReference type="EC" id="2.7.13.3"/>
    </reaction>
</comment>
<name>D1PJF4_9FIRM</name>
<evidence type="ECO:0000313" key="9">
    <source>
        <dbReference type="Proteomes" id="UP000003438"/>
    </source>
</evidence>
<dbReference type="HOGENOM" id="CLU_000445_89_26_9"/>
<dbReference type="InterPro" id="IPR003594">
    <property type="entry name" value="HATPase_dom"/>
</dbReference>
<keyword evidence="3" id="KW-0597">Phosphoprotein</keyword>
<dbReference type="PROSITE" id="PS50109">
    <property type="entry name" value="HIS_KIN"/>
    <property type="match status" value="1"/>
</dbReference>
<dbReference type="InterPro" id="IPR005467">
    <property type="entry name" value="His_kinase_dom"/>
</dbReference>
<dbReference type="OrthoDB" id="368131at2"/>
<dbReference type="PANTHER" id="PTHR43547">
    <property type="entry name" value="TWO-COMPONENT HISTIDINE KINASE"/>
    <property type="match status" value="1"/>
</dbReference>
<dbReference type="Gene3D" id="3.30.565.10">
    <property type="entry name" value="Histidine kinase-like ATPase, C-terminal domain"/>
    <property type="match status" value="1"/>
</dbReference>
<keyword evidence="6" id="KW-0472">Membrane</keyword>
<dbReference type="CDD" id="cd00082">
    <property type="entry name" value="HisKA"/>
    <property type="match status" value="1"/>
</dbReference>
<dbReference type="InterPro" id="IPR003661">
    <property type="entry name" value="HisK_dim/P_dom"/>
</dbReference>
<dbReference type="SMART" id="SM00387">
    <property type="entry name" value="HATPase_c"/>
    <property type="match status" value="1"/>
</dbReference>
<dbReference type="EC" id="2.7.13.3" evidence="2"/>
<organism evidence="8 9">
    <name type="scientific">Subdoligranulum variabile DSM 15176</name>
    <dbReference type="NCBI Taxonomy" id="411471"/>
    <lineage>
        <taxon>Bacteria</taxon>
        <taxon>Bacillati</taxon>
        <taxon>Bacillota</taxon>
        <taxon>Clostridia</taxon>
        <taxon>Eubacteriales</taxon>
        <taxon>Oscillospiraceae</taxon>
        <taxon>Subdoligranulum</taxon>
    </lineage>
</organism>
<keyword evidence="9" id="KW-1185">Reference proteome</keyword>
<dbReference type="SUPFAM" id="SSF47384">
    <property type="entry name" value="Homodimeric domain of signal transducing histidine kinase"/>
    <property type="match status" value="1"/>
</dbReference>
<dbReference type="AlphaFoldDB" id="D1PJF4"/>
<dbReference type="SMART" id="SM00388">
    <property type="entry name" value="HisKA"/>
    <property type="match status" value="1"/>
</dbReference>
<protein>
    <recommendedName>
        <fullName evidence="2">histidine kinase</fullName>
        <ecNumber evidence="2">2.7.13.3</ecNumber>
    </recommendedName>
</protein>